<dbReference type="SUPFAM" id="SSF47323">
    <property type="entry name" value="Anticodon-binding domain of a subclass of class I aminoacyl-tRNA synthetases"/>
    <property type="match status" value="1"/>
</dbReference>
<feature type="binding site" evidence="14">
    <location>
        <position position="902"/>
    </location>
    <ligand>
        <name>Zn(2+)</name>
        <dbReference type="ChEBI" id="CHEBI:29105"/>
    </ligand>
</feature>
<dbReference type="GO" id="GO:0004822">
    <property type="term" value="F:isoleucine-tRNA ligase activity"/>
    <property type="evidence" value="ECO:0007669"/>
    <property type="project" value="UniProtKB-UniRule"/>
</dbReference>
<comment type="subcellular location">
    <subcellularLocation>
        <location evidence="1 14">Cytoplasm</location>
    </subcellularLocation>
</comment>
<evidence type="ECO:0000256" key="8">
    <source>
        <dbReference type="ARBA" id="ARBA00022833"/>
    </source>
</evidence>
<dbReference type="OrthoDB" id="9810365at2"/>
<comment type="domain">
    <text evidence="14">IleRS has two distinct active sites: one for aminoacylation and one for editing. The misactivated valine is translocated from the active site to the editing site, which sterically excludes the correctly activated isoleucine. The single editing site contains two valyl binding pockets, one specific for each substrate (Val-AMP or Val-tRNA(Ile)).</text>
</comment>
<proteinExistence type="inferred from homology"/>
<dbReference type="GO" id="GO:0008270">
    <property type="term" value="F:zinc ion binding"/>
    <property type="evidence" value="ECO:0007669"/>
    <property type="project" value="UniProtKB-UniRule"/>
</dbReference>
<keyword evidence="11 14" id="KW-0030">Aminoacyl-tRNA synthetase</keyword>
<feature type="binding site" evidence="14">
    <location>
        <position position="922"/>
    </location>
    <ligand>
        <name>Zn(2+)</name>
        <dbReference type="ChEBI" id="CHEBI:29105"/>
    </ligand>
</feature>
<organism evidence="18 19">
    <name type="scientific">Candidatus Pantoea carbekii</name>
    <dbReference type="NCBI Taxonomy" id="1235990"/>
    <lineage>
        <taxon>Bacteria</taxon>
        <taxon>Pseudomonadati</taxon>
        <taxon>Pseudomonadota</taxon>
        <taxon>Gammaproteobacteria</taxon>
        <taxon>Enterobacterales</taxon>
        <taxon>Erwiniaceae</taxon>
        <taxon>Pantoea</taxon>
    </lineage>
</organism>
<dbReference type="InterPro" id="IPR023585">
    <property type="entry name" value="Ile-tRNA-ligase_type1"/>
</dbReference>
<keyword evidence="9 14" id="KW-0067">ATP-binding</keyword>
<dbReference type="GO" id="GO:0002161">
    <property type="term" value="F:aminoacyl-tRNA deacylase activity"/>
    <property type="evidence" value="ECO:0007669"/>
    <property type="project" value="InterPro"/>
</dbReference>
<dbReference type="Gene3D" id="3.90.740.10">
    <property type="entry name" value="Valyl/Leucyl/Isoleucyl-tRNA synthetase, editing domain"/>
    <property type="match status" value="1"/>
</dbReference>
<dbReference type="InterPro" id="IPR050081">
    <property type="entry name" value="Ile-tRNA_ligase"/>
</dbReference>
<dbReference type="EMBL" id="AP012554">
    <property type="protein sequence ID" value="BAO00472.1"/>
    <property type="molecule type" value="Genomic_DNA"/>
</dbReference>
<dbReference type="Proteomes" id="UP000016900">
    <property type="component" value="Chromosome"/>
</dbReference>
<evidence type="ECO:0000256" key="3">
    <source>
        <dbReference type="ARBA" id="ARBA00011245"/>
    </source>
</evidence>
<feature type="binding site" evidence="14">
    <location>
        <position position="562"/>
    </location>
    <ligand>
        <name>L-isoleucyl-5'-AMP</name>
        <dbReference type="ChEBI" id="CHEBI:178002"/>
    </ligand>
</feature>
<keyword evidence="10 14" id="KW-0648">Protein biosynthesis</keyword>
<evidence type="ECO:0000256" key="7">
    <source>
        <dbReference type="ARBA" id="ARBA00022741"/>
    </source>
</evidence>
<comment type="similarity">
    <text evidence="2 14">Belongs to the class-I aminoacyl-tRNA synthetase family. IleS type 1 subfamily.</text>
</comment>
<dbReference type="InterPro" id="IPR002300">
    <property type="entry name" value="aa-tRNA-synth_Ia"/>
</dbReference>
<evidence type="ECO:0000259" key="15">
    <source>
        <dbReference type="Pfam" id="PF00133"/>
    </source>
</evidence>
<dbReference type="CDD" id="cd07960">
    <property type="entry name" value="Anticodon_Ia_Ile_BEm"/>
    <property type="match status" value="1"/>
</dbReference>
<dbReference type="CDD" id="cd00818">
    <property type="entry name" value="IleRS_core"/>
    <property type="match status" value="1"/>
</dbReference>
<feature type="binding site" evidence="14">
    <location>
        <position position="925"/>
    </location>
    <ligand>
        <name>Zn(2+)</name>
        <dbReference type="ChEBI" id="CHEBI:29105"/>
    </ligand>
</feature>
<dbReference type="GO" id="GO:0005829">
    <property type="term" value="C:cytosol"/>
    <property type="evidence" value="ECO:0007669"/>
    <property type="project" value="TreeGrafter"/>
</dbReference>
<feature type="domain" description="Zinc finger FPG/IleRS-type" evidence="16">
    <location>
        <begin position="899"/>
        <end position="926"/>
    </location>
</feature>
<keyword evidence="4 14" id="KW-0963">Cytoplasm</keyword>
<keyword evidence="19" id="KW-1185">Reference proteome</keyword>
<feature type="short sequence motif" description="'HIGH' region" evidence="14">
    <location>
        <begin position="58"/>
        <end position="68"/>
    </location>
</feature>
<comment type="catalytic activity">
    <reaction evidence="13 14">
        <text>tRNA(Ile) + L-isoleucine + ATP = L-isoleucyl-tRNA(Ile) + AMP + diphosphate</text>
        <dbReference type="Rhea" id="RHEA:11060"/>
        <dbReference type="Rhea" id="RHEA-COMP:9666"/>
        <dbReference type="Rhea" id="RHEA-COMP:9695"/>
        <dbReference type="ChEBI" id="CHEBI:30616"/>
        <dbReference type="ChEBI" id="CHEBI:33019"/>
        <dbReference type="ChEBI" id="CHEBI:58045"/>
        <dbReference type="ChEBI" id="CHEBI:78442"/>
        <dbReference type="ChEBI" id="CHEBI:78528"/>
        <dbReference type="ChEBI" id="CHEBI:456215"/>
        <dbReference type="EC" id="6.1.1.5"/>
    </reaction>
</comment>
<evidence type="ECO:0000313" key="19">
    <source>
        <dbReference type="Proteomes" id="UP000016900"/>
    </source>
</evidence>
<dbReference type="EC" id="6.1.1.5" evidence="14"/>
<dbReference type="PATRIC" id="fig|1235990.3.peg.498"/>
<dbReference type="SUPFAM" id="SSF52374">
    <property type="entry name" value="Nucleotidylyl transferase"/>
    <property type="match status" value="1"/>
</dbReference>
<feature type="domain" description="Methionyl/Valyl/Leucyl/Isoleucyl-tRNA synthetase anticodon-binding" evidence="17">
    <location>
        <begin position="686"/>
        <end position="839"/>
    </location>
</feature>
<feature type="short sequence motif" description="'KMSKS' region" evidence="14">
    <location>
        <begin position="603"/>
        <end position="607"/>
    </location>
</feature>
<sequence length="939" mass="107910">MNNYKFTLNLPKTRFAMRGNLAKREPSVLERWYNDNLYRLIREAKKGKKKFILHDGPPYANGSIHIGHSVNKILKDIILKSKGMAGYDSPYIPGWDCHGLPIELKVEQMIGKPNEKVSTAEFRKACRRYAIEQVNIQKNQFIRLGVLGDWDNPYLTMDYHTEANVIRTLSKIISNGYLYKGAKPVNWCLECESALAEAEVEYYEQKSPAIDVIFNALDLNAIRAKFGVTHSEGMVSIVIWTTTPWTIPANRGLALHPEFEYQLIQIEGRSLIIAKNLAESIIKRAGIKNWVVLGTCKGVALELELFKHPLFEHIHSKVVLSKHVTLDIGTGIVHTAPSHGPDDYVIGQTYGLDIVNSVGPDGTYLLGTHPMLDGINIFKANDIIIELLREKHALLHAEQLIHNYPHCWRHKTPTIFRATPQWFISMDKKNLRLQALKAIKRVKWIPKWGQARIKIMLENRPDWCISRQRAWSVPIVLFIHKETGQLHPDTLIFMEKIAQHVEKKGIQAWWDLKLDELINENASNYIKVTDTLDVWFDSGSTSYAVVDMRPEFGGCTPDLYIEGADQHRGWFMSSLIISIAIKAKEPYRQVLTHGFIVDGQGRKMSKSLGNTIAPQDVTNKLGADILRLWVASTDYSGEMAVSNEILNRTTDIYRRIRNTARFLLANLTGFNPVTDCIKRENMIVIDRWAVGRAMAVQQDIIQFYENYNFHEVVQRLMQFCSVEMGSFYLDIIKDRQYTAKADSLARRSCQTALWHIIEALVRWIVPIIPFTADEIWNYLPGNRAKYIFTEEWYQNLFGLFIDEPMDDIYWQQMLKIRSEVNKVIEEARADKRIGCSLETMIILYADSKLAFKLLALEDELRFLLLTSSVTVTDYDMANHDAKQSKIFTGLKIALYRSEGQKCPRCWHYKTDIGKNSKNIAICTRCYINVFGHGEIRKFV</sequence>
<dbReference type="InterPro" id="IPR009080">
    <property type="entry name" value="tRNAsynth_Ia_anticodon-bd"/>
</dbReference>
<dbReference type="AlphaFoldDB" id="U3U7R7"/>
<dbReference type="NCBIfam" id="TIGR00392">
    <property type="entry name" value="ileS"/>
    <property type="match status" value="1"/>
</dbReference>
<evidence type="ECO:0000256" key="13">
    <source>
        <dbReference type="ARBA" id="ARBA00048359"/>
    </source>
</evidence>
<evidence type="ECO:0000256" key="5">
    <source>
        <dbReference type="ARBA" id="ARBA00022598"/>
    </source>
</evidence>
<evidence type="ECO:0000259" key="17">
    <source>
        <dbReference type="Pfam" id="PF08264"/>
    </source>
</evidence>
<keyword evidence="5 14" id="KW-0436">Ligase</keyword>
<dbReference type="STRING" id="1235990.BMSBPS_0127"/>
<accession>U3U7R7</accession>
<evidence type="ECO:0000256" key="14">
    <source>
        <dbReference type="HAMAP-Rule" id="MF_02002"/>
    </source>
</evidence>
<dbReference type="FunFam" id="1.10.730.20:FF:000001">
    <property type="entry name" value="Isoleucine--tRNA ligase"/>
    <property type="match status" value="1"/>
</dbReference>
<feature type="binding site" evidence="14">
    <location>
        <position position="606"/>
    </location>
    <ligand>
        <name>ATP</name>
        <dbReference type="ChEBI" id="CHEBI:30616"/>
    </ligand>
</feature>
<evidence type="ECO:0000256" key="11">
    <source>
        <dbReference type="ARBA" id="ARBA00023146"/>
    </source>
</evidence>
<reference evidence="18 19" key="1">
    <citation type="submission" date="2012-10" db="EMBL/GenBank/DDBJ databases">
        <title>Genome sequence of the symbiont of the pentatomidae stink bug Halyomorpha halys.</title>
        <authorList>
            <person name="Kobayashi H."/>
            <person name="Fujii-Muramatsu R."/>
            <person name="Takeishi K."/>
            <person name="Noda H."/>
        </authorList>
    </citation>
    <scope>NUCLEOTIDE SEQUENCE [LARGE SCALE GENOMIC DNA]</scope>
</reference>
<dbReference type="FunFam" id="3.40.50.620:FF:000048">
    <property type="entry name" value="Isoleucine--tRNA ligase"/>
    <property type="match status" value="1"/>
</dbReference>
<protein>
    <recommendedName>
        <fullName evidence="14">Isoleucine--tRNA ligase</fullName>
        <ecNumber evidence="14">6.1.1.5</ecNumber>
    </recommendedName>
    <alternativeName>
        <fullName evidence="14">Isoleucyl-tRNA synthetase</fullName>
        <shortName evidence="14">IleRS</shortName>
    </alternativeName>
</protein>
<dbReference type="GO" id="GO:0000049">
    <property type="term" value="F:tRNA binding"/>
    <property type="evidence" value="ECO:0007669"/>
    <property type="project" value="InterPro"/>
</dbReference>
<dbReference type="PANTHER" id="PTHR42765">
    <property type="entry name" value="SOLEUCYL-TRNA SYNTHETASE"/>
    <property type="match status" value="1"/>
</dbReference>
<dbReference type="InterPro" id="IPR014729">
    <property type="entry name" value="Rossmann-like_a/b/a_fold"/>
</dbReference>
<feature type="binding site" evidence="14">
    <location>
        <position position="905"/>
    </location>
    <ligand>
        <name>Zn(2+)</name>
        <dbReference type="ChEBI" id="CHEBI:29105"/>
    </ligand>
</feature>
<dbReference type="Gene3D" id="3.40.50.620">
    <property type="entry name" value="HUPs"/>
    <property type="match status" value="2"/>
</dbReference>
<evidence type="ECO:0000256" key="9">
    <source>
        <dbReference type="ARBA" id="ARBA00022840"/>
    </source>
</evidence>
<keyword evidence="8 14" id="KW-0862">Zinc</keyword>
<evidence type="ECO:0000259" key="16">
    <source>
        <dbReference type="Pfam" id="PF06827"/>
    </source>
</evidence>
<evidence type="ECO:0000313" key="18">
    <source>
        <dbReference type="EMBL" id="BAO00472.1"/>
    </source>
</evidence>
<dbReference type="InterPro" id="IPR002301">
    <property type="entry name" value="Ile-tRNA-ligase"/>
</dbReference>
<comment type="cofactor">
    <cofactor evidence="14">
        <name>Zn(2+)</name>
        <dbReference type="ChEBI" id="CHEBI:29105"/>
    </cofactor>
    <text evidence="14">Binds 1 zinc ion per subunit.</text>
</comment>
<dbReference type="InterPro" id="IPR013155">
    <property type="entry name" value="M/V/L/I-tRNA-synth_anticd-bd"/>
</dbReference>
<evidence type="ECO:0000256" key="2">
    <source>
        <dbReference type="ARBA" id="ARBA00006887"/>
    </source>
</evidence>
<evidence type="ECO:0000256" key="10">
    <source>
        <dbReference type="ARBA" id="ARBA00022917"/>
    </source>
</evidence>
<dbReference type="GO" id="GO:0005524">
    <property type="term" value="F:ATP binding"/>
    <property type="evidence" value="ECO:0007669"/>
    <property type="project" value="UniProtKB-UniRule"/>
</dbReference>
<dbReference type="InterPro" id="IPR033708">
    <property type="entry name" value="Anticodon_Ile_BEm"/>
</dbReference>
<evidence type="ECO:0000256" key="12">
    <source>
        <dbReference type="ARBA" id="ARBA00025217"/>
    </source>
</evidence>
<dbReference type="Pfam" id="PF08264">
    <property type="entry name" value="Anticodon_1"/>
    <property type="match status" value="1"/>
</dbReference>
<comment type="subunit">
    <text evidence="3 14">Monomer.</text>
</comment>
<evidence type="ECO:0000256" key="1">
    <source>
        <dbReference type="ARBA" id="ARBA00004496"/>
    </source>
</evidence>
<dbReference type="HAMAP" id="MF_02002">
    <property type="entry name" value="Ile_tRNA_synth_type1"/>
    <property type="match status" value="1"/>
</dbReference>
<dbReference type="InterPro" id="IPR001412">
    <property type="entry name" value="aa-tRNA-synth_I_CS"/>
</dbReference>
<dbReference type="Pfam" id="PF06827">
    <property type="entry name" value="zf-FPG_IleRS"/>
    <property type="match status" value="1"/>
</dbReference>
<dbReference type="GO" id="GO:0006428">
    <property type="term" value="P:isoleucyl-tRNA aminoacylation"/>
    <property type="evidence" value="ECO:0007669"/>
    <property type="project" value="UniProtKB-UniRule"/>
</dbReference>
<dbReference type="eggNOG" id="COG0060">
    <property type="taxonomic scope" value="Bacteria"/>
</dbReference>
<feature type="domain" description="Aminoacyl-tRNA synthetase class Ia" evidence="15">
    <location>
        <begin position="28"/>
        <end position="641"/>
    </location>
</feature>
<gene>
    <name evidence="14 18" type="primary">ileS</name>
    <name evidence="18" type="ORF">HHS_05020</name>
</gene>
<comment type="function">
    <text evidence="12 14">Catalyzes the attachment of isoleucine to tRNA(Ile). As IleRS can inadvertently accommodate and process structurally similar amino acids such as valine, to avoid such errors it has two additional distinct tRNA(Ile)-dependent editing activities. One activity is designated as 'pretransfer' editing and involves the hydrolysis of activated Val-AMP. The other activity is designated 'posttransfer' editing and involves deacylation of mischarged Val-tRNA(Ile).</text>
</comment>
<dbReference type="Pfam" id="PF00133">
    <property type="entry name" value="tRNA-synt_1"/>
    <property type="match status" value="1"/>
</dbReference>
<dbReference type="PANTHER" id="PTHR42765:SF1">
    <property type="entry name" value="ISOLEUCINE--TRNA LIGASE, MITOCHONDRIAL"/>
    <property type="match status" value="1"/>
</dbReference>
<dbReference type="InterPro" id="IPR009008">
    <property type="entry name" value="Val/Leu/Ile-tRNA-synth_edit"/>
</dbReference>
<keyword evidence="6 14" id="KW-0479">Metal-binding</keyword>
<dbReference type="PRINTS" id="PR00984">
    <property type="entry name" value="TRNASYNTHILE"/>
</dbReference>
<dbReference type="Gene3D" id="1.10.730.20">
    <property type="match status" value="1"/>
</dbReference>
<name>U3U7R7_9GAMM</name>
<dbReference type="FunFam" id="3.40.50.620:FF:000042">
    <property type="entry name" value="Isoleucine--tRNA ligase"/>
    <property type="match status" value="1"/>
</dbReference>
<dbReference type="KEGG" id="hhs:HHS_05020"/>
<keyword evidence="7 14" id="KW-0547">Nucleotide-binding</keyword>
<evidence type="ECO:0000256" key="4">
    <source>
        <dbReference type="ARBA" id="ARBA00022490"/>
    </source>
</evidence>
<dbReference type="InterPro" id="IPR010663">
    <property type="entry name" value="Znf_FPG/IleRS"/>
</dbReference>
<dbReference type="SUPFAM" id="SSF50677">
    <property type="entry name" value="ValRS/IleRS/LeuRS editing domain"/>
    <property type="match status" value="1"/>
</dbReference>
<dbReference type="PROSITE" id="PS00178">
    <property type="entry name" value="AA_TRNA_LIGASE_I"/>
    <property type="match status" value="1"/>
</dbReference>
<evidence type="ECO:0000256" key="6">
    <source>
        <dbReference type="ARBA" id="ARBA00022723"/>
    </source>
</evidence>